<keyword evidence="6" id="KW-1185">Reference proteome</keyword>
<evidence type="ECO:0000256" key="4">
    <source>
        <dbReference type="SAM" id="MobiDB-lite"/>
    </source>
</evidence>
<dbReference type="PANTHER" id="PTHR47985">
    <property type="entry name" value="OS07G0668900 PROTEIN"/>
    <property type="match status" value="1"/>
</dbReference>
<sequence>MELTFRFKGWRATMLSCFSCCLPRQETTDRSSKTTENEEKKNRRTSASGHAHILSFKSDSAKKRFIAEEVAKVGKAAVPAQAFSFHDLSDATQNFNPDNLIGEGGFGCVYSGHFKSLNQYLKKSTSQFFQTNNKADKAEIFQIPRNSLQKSQLPKVLATCFLKKSHAQPLLKDKKKFPLIADPLLGDNYPLKSLHQALAIAAMCLQEEASVRPLMSDVVAALEFLCTGKRPEDEDGVEEKIMKTLSKKVD</sequence>
<keyword evidence="2" id="KW-0723">Serine/threonine-protein kinase</keyword>
<organism evidence="5 6">
    <name type="scientific">Thlaspi arvense</name>
    <name type="common">Field penny-cress</name>
    <dbReference type="NCBI Taxonomy" id="13288"/>
    <lineage>
        <taxon>Eukaryota</taxon>
        <taxon>Viridiplantae</taxon>
        <taxon>Streptophyta</taxon>
        <taxon>Embryophyta</taxon>
        <taxon>Tracheophyta</taxon>
        <taxon>Spermatophyta</taxon>
        <taxon>Magnoliopsida</taxon>
        <taxon>eudicotyledons</taxon>
        <taxon>Gunneridae</taxon>
        <taxon>Pentapetalae</taxon>
        <taxon>rosids</taxon>
        <taxon>malvids</taxon>
        <taxon>Brassicales</taxon>
        <taxon>Brassicaceae</taxon>
        <taxon>Thlaspideae</taxon>
        <taxon>Thlaspi</taxon>
    </lineage>
</organism>
<dbReference type="GO" id="GO:0016020">
    <property type="term" value="C:membrane"/>
    <property type="evidence" value="ECO:0007669"/>
    <property type="project" value="UniProtKB-SubCell"/>
</dbReference>
<dbReference type="Proteomes" id="UP000836841">
    <property type="component" value="Unassembled WGS sequence"/>
</dbReference>
<dbReference type="Gene3D" id="3.30.200.20">
    <property type="entry name" value="Phosphorylase Kinase, domain 1"/>
    <property type="match status" value="1"/>
</dbReference>
<name>A0AAU9RK88_THLAR</name>
<evidence type="ECO:0000313" key="6">
    <source>
        <dbReference type="Proteomes" id="UP000836841"/>
    </source>
</evidence>
<evidence type="ECO:0000256" key="1">
    <source>
        <dbReference type="ARBA" id="ARBA00004370"/>
    </source>
</evidence>
<accession>A0AAU9RK88</accession>
<feature type="non-terminal residue" evidence="5">
    <location>
        <position position="250"/>
    </location>
</feature>
<evidence type="ECO:0000256" key="3">
    <source>
        <dbReference type="ARBA" id="ARBA00023136"/>
    </source>
</evidence>
<protein>
    <submittedName>
        <fullName evidence="5">Uncharacterized protein</fullName>
    </submittedName>
</protein>
<feature type="region of interest" description="Disordered" evidence="4">
    <location>
        <begin position="29"/>
        <end position="49"/>
    </location>
</feature>
<evidence type="ECO:0000256" key="2">
    <source>
        <dbReference type="ARBA" id="ARBA00022527"/>
    </source>
</evidence>
<dbReference type="SUPFAM" id="SSF56112">
    <property type="entry name" value="Protein kinase-like (PK-like)"/>
    <property type="match status" value="1"/>
</dbReference>
<dbReference type="InterPro" id="IPR011009">
    <property type="entry name" value="Kinase-like_dom_sf"/>
</dbReference>
<evidence type="ECO:0000313" key="5">
    <source>
        <dbReference type="EMBL" id="CAH2040577.1"/>
    </source>
</evidence>
<dbReference type="AlphaFoldDB" id="A0AAU9RK88"/>
<reference evidence="5 6" key="1">
    <citation type="submission" date="2022-03" db="EMBL/GenBank/DDBJ databases">
        <authorList>
            <person name="Nunn A."/>
            <person name="Chopra R."/>
            <person name="Nunn A."/>
            <person name="Contreras Garrido A."/>
        </authorList>
    </citation>
    <scope>NUCLEOTIDE SEQUENCE [LARGE SCALE GENOMIC DNA]</scope>
</reference>
<dbReference type="EMBL" id="CAJVSB020000017">
    <property type="protein sequence ID" value="CAH2040577.1"/>
    <property type="molecule type" value="Genomic_DNA"/>
</dbReference>
<gene>
    <name evidence="5" type="ORF">TAV2_LOCUS4164</name>
</gene>
<dbReference type="GO" id="GO:0004674">
    <property type="term" value="F:protein serine/threonine kinase activity"/>
    <property type="evidence" value="ECO:0007669"/>
    <property type="project" value="UniProtKB-KW"/>
</dbReference>
<keyword evidence="2" id="KW-0808">Transferase</keyword>
<comment type="subcellular location">
    <subcellularLocation>
        <location evidence="1">Membrane</location>
    </subcellularLocation>
</comment>
<keyword evidence="3" id="KW-0472">Membrane</keyword>
<dbReference type="PANTHER" id="PTHR47985:SF39">
    <property type="entry name" value="SERINE_THREONINE-PROTEIN KINASE PBL23-RELATED"/>
    <property type="match status" value="1"/>
</dbReference>
<feature type="compositionally biased region" description="Basic and acidic residues" evidence="4">
    <location>
        <begin position="29"/>
        <end position="41"/>
    </location>
</feature>
<keyword evidence="2" id="KW-0418">Kinase</keyword>
<comment type="caution">
    <text evidence="5">The sequence shown here is derived from an EMBL/GenBank/DDBJ whole genome shotgun (WGS) entry which is preliminary data.</text>
</comment>
<proteinExistence type="predicted"/>